<evidence type="ECO:0000256" key="1">
    <source>
        <dbReference type="ARBA" id="ARBA00004651"/>
    </source>
</evidence>
<dbReference type="GO" id="GO:0055085">
    <property type="term" value="P:transmembrane transport"/>
    <property type="evidence" value="ECO:0007669"/>
    <property type="project" value="InterPro"/>
</dbReference>
<evidence type="ECO:0000256" key="3">
    <source>
        <dbReference type="ARBA" id="ARBA00022475"/>
    </source>
</evidence>
<reference evidence="9 10" key="1">
    <citation type="submission" date="2013-08" db="EMBL/GenBank/DDBJ databases">
        <authorList>
            <person name="Huang J."/>
            <person name="Wang G."/>
        </authorList>
    </citation>
    <scope>NUCLEOTIDE SEQUENCE [LARGE SCALE GENOMIC DNA]</scope>
    <source>
        <strain evidence="9 10">JSM 072002</strain>
    </source>
</reference>
<evidence type="ECO:0000256" key="4">
    <source>
        <dbReference type="ARBA" id="ARBA00022692"/>
    </source>
</evidence>
<feature type="transmembrane region" description="Helical" evidence="7">
    <location>
        <begin position="25"/>
        <end position="43"/>
    </location>
</feature>
<dbReference type="SUPFAM" id="SSF161098">
    <property type="entry name" value="MetI-like"/>
    <property type="match status" value="1"/>
</dbReference>
<dbReference type="PANTHER" id="PTHR30151:SF19">
    <property type="entry name" value="ABC TRANSPORTER PERMEASE"/>
    <property type="match status" value="1"/>
</dbReference>
<comment type="similarity">
    <text evidence="7">Belongs to the binding-protein-dependent transport system permease family.</text>
</comment>
<evidence type="ECO:0000313" key="9">
    <source>
        <dbReference type="EMBL" id="KGX86755.1"/>
    </source>
</evidence>
<keyword evidence="10" id="KW-1185">Reference proteome</keyword>
<dbReference type="Gene3D" id="1.10.3720.10">
    <property type="entry name" value="MetI-like"/>
    <property type="match status" value="1"/>
</dbReference>
<protein>
    <submittedName>
        <fullName evidence="9">Sulfonate ABC transporter permease</fullName>
    </submittedName>
</protein>
<sequence length="266" mass="30026">MNHQQTDNQRFEQYKKQAKKEKRSILMWQVIIFIAFFSIWEIISRLHWIDPLIFSSPTNIVQLLVDKMVDQTIFIHLQVTVLETIIGFLLGTILGILLASLLWWSPKLSRISDPYLVILNAMPKVALGPIIIVALGPGYASIIAMGAFISIIITTIVVYTAFQNVDENYLKVLASFGASRYQSFKEAVLPASFTTIISTFKVNVGLSWVGVIVGEFLVSQKGLGYLIIYGFQVFDFTLVLASLLLIAICAAIMYQLVERLERRLMN</sequence>
<keyword evidence="2 7" id="KW-0813">Transport</keyword>
<feature type="transmembrane region" description="Helical" evidence="7">
    <location>
        <begin position="142"/>
        <end position="162"/>
    </location>
</feature>
<dbReference type="PROSITE" id="PS50928">
    <property type="entry name" value="ABC_TM1"/>
    <property type="match status" value="1"/>
</dbReference>
<dbReference type="Pfam" id="PF00528">
    <property type="entry name" value="BPD_transp_1"/>
    <property type="match status" value="1"/>
</dbReference>
<evidence type="ECO:0000259" key="8">
    <source>
        <dbReference type="PROSITE" id="PS50928"/>
    </source>
</evidence>
<dbReference type="AlphaFoldDB" id="A0A0A5G6M9"/>
<dbReference type="EMBL" id="AVPG01000011">
    <property type="protein sequence ID" value="KGX86755.1"/>
    <property type="molecule type" value="Genomic_DNA"/>
</dbReference>
<feature type="transmembrane region" description="Helical" evidence="7">
    <location>
        <begin position="233"/>
        <end position="257"/>
    </location>
</feature>
<evidence type="ECO:0000256" key="7">
    <source>
        <dbReference type="RuleBase" id="RU363032"/>
    </source>
</evidence>
<keyword evidence="5 7" id="KW-1133">Transmembrane helix</keyword>
<dbReference type="PRINTS" id="PR00173">
    <property type="entry name" value="EDTRNSPORT"/>
</dbReference>
<name>A0A0A5G6M9_9BACI</name>
<feature type="transmembrane region" description="Helical" evidence="7">
    <location>
        <begin position="116"/>
        <end position="136"/>
    </location>
</feature>
<accession>A0A0A5G6M9</accession>
<evidence type="ECO:0000313" key="10">
    <source>
        <dbReference type="Proteomes" id="UP000030401"/>
    </source>
</evidence>
<dbReference type="InterPro" id="IPR000515">
    <property type="entry name" value="MetI-like"/>
</dbReference>
<keyword evidence="6 7" id="KW-0472">Membrane</keyword>
<dbReference type="InterPro" id="IPR035906">
    <property type="entry name" value="MetI-like_sf"/>
</dbReference>
<keyword evidence="3" id="KW-1003">Cell membrane</keyword>
<comment type="subcellular location">
    <subcellularLocation>
        <location evidence="1 7">Cell membrane</location>
        <topology evidence="1 7">Multi-pass membrane protein</topology>
    </subcellularLocation>
</comment>
<dbReference type="RefSeq" id="WP_036834199.1">
    <property type="nucleotide sequence ID" value="NZ_AVPG01000011.1"/>
</dbReference>
<dbReference type="GO" id="GO:0005886">
    <property type="term" value="C:plasma membrane"/>
    <property type="evidence" value="ECO:0007669"/>
    <property type="project" value="UniProtKB-SubCell"/>
</dbReference>
<evidence type="ECO:0000256" key="6">
    <source>
        <dbReference type="ARBA" id="ARBA00023136"/>
    </source>
</evidence>
<gene>
    <name evidence="9" type="ORF">N784_03940</name>
</gene>
<keyword evidence="4 7" id="KW-0812">Transmembrane</keyword>
<evidence type="ECO:0000256" key="2">
    <source>
        <dbReference type="ARBA" id="ARBA00022448"/>
    </source>
</evidence>
<evidence type="ECO:0000256" key="5">
    <source>
        <dbReference type="ARBA" id="ARBA00022989"/>
    </source>
</evidence>
<feature type="domain" description="ABC transmembrane type-1" evidence="8">
    <location>
        <begin position="73"/>
        <end position="257"/>
    </location>
</feature>
<comment type="caution">
    <text evidence="9">The sequence shown here is derived from an EMBL/GenBank/DDBJ whole genome shotgun (WGS) entry which is preliminary data.</text>
</comment>
<dbReference type="Proteomes" id="UP000030401">
    <property type="component" value="Unassembled WGS sequence"/>
</dbReference>
<feature type="transmembrane region" description="Helical" evidence="7">
    <location>
        <begin position="85"/>
        <end position="104"/>
    </location>
</feature>
<organism evidence="9 10">
    <name type="scientific">Pontibacillus litoralis JSM 072002</name>
    <dbReference type="NCBI Taxonomy" id="1385512"/>
    <lineage>
        <taxon>Bacteria</taxon>
        <taxon>Bacillati</taxon>
        <taxon>Bacillota</taxon>
        <taxon>Bacilli</taxon>
        <taxon>Bacillales</taxon>
        <taxon>Bacillaceae</taxon>
        <taxon>Pontibacillus</taxon>
    </lineage>
</organism>
<proteinExistence type="inferred from homology"/>
<dbReference type="CDD" id="cd06261">
    <property type="entry name" value="TM_PBP2"/>
    <property type="match status" value="1"/>
</dbReference>
<dbReference type="STRING" id="1385512.N784_03940"/>
<dbReference type="eggNOG" id="COG0600">
    <property type="taxonomic scope" value="Bacteria"/>
</dbReference>
<dbReference type="PANTHER" id="PTHR30151">
    <property type="entry name" value="ALKANE SULFONATE ABC TRANSPORTER-RELATED, MEMBRANE SUBUNIT"/>
    <property type="match status" value="1"/>
</dbReference>